<gene>
    <name evidence="1" type="ORF">DI563_22180</name>
</gene>
<proteinExistence type="predicted"/>
<organism evidence="1 2">
    <name type="scientific">Variovorax paradoxus</name>
    <dbReference type="NCBI Taxonomy" id="34073"/>
    <lineage>
        <taxon>Bacteria</taxon>
        <taxon>Pseudomonadati</taxon>
        <taxon>Pseudomonadota</taxon>
        <taxon>Betaproteobacteria</taxon>
        <taxon>Burkholderiales</taxon>
        <taxon>Comamonadaceae</taxon>
        <taxon>Variovorax</taxon>
    </lineage>
</organism>
<dbReference type="EMBL" id="QFPP01000374">
    <property type="protein sequence ID" value="PZQ67032.1"/>
    <property type="molecule type" value="Genomic_DNA"/>
</dbReference>
<evidence type="ECO:0000313" key="2">
    <source>
        <dbReference type="Proteomes" id="UP000249135"/>
    </source>
</evidence>
<name>A0A2W5PNC4_VARPD</name>
<protein>
    <submittedName>
        <fullName evidence="1">Uncharacterized protein</fullName>
    </submittedName>
</protein>
<evidence type="ECO:0000313" key="1">
    <source>
        <dbReference type="EMBL" id="PZQ67032.1"/>
    </source>
</evidence>
<accession>A0A2W5PNC4</accession>
<dbReference type="Proteomes" id="UP000249135">
    <property type="component" value="Unassembled WGS sequence"/>
</dbReference>
<dbReference type="AlphaFoldDB" id="A0A2W5PNC4"/>
<comment type="caution">
    <text evidence="1">The sequence shown here is derived from an EMBL/GenBank/DDBJ whole genome shotgun (WGS) entry which is preliminary data.</text>
</comment>
<sequence length="79" mass="8562">MPGLRPLQRAALSTLHSGSRIARGGLRGVDAADAQQVVAFPTPTVQALLRYGFIEEEDHSGVYRATDHGLRALEVLPPW</sequence>
<reference evidence="1 2" key="1">
    <citation type="submission" date="2017-08" db="EMBL/GenBank/DDBJ databases">
        <title>Infants hospitalized years apart are colonized by the same room-sourced microbial strains.</title>
        <authorList>
            <person name="Brooks B."/>
            <person name="Olm M.R."/>
            <person name="Firek B.A."/>
            <person name="Baker R."/>
            <person name="Thomas B.C."/>
            <person name="Morowitz M.J."/>
            <person name="Banfield J.F."/>
        </authorList>
    </citation>
    <scope>NUCLEOTIDE SEQUENCE [LARGE SCALE GENOMIC DNA]</scope>
    <source>
        <strain evidence="1">S2_005_003_R2_41</strain>
    </source>
</reference>